<dbReference type="InterPro" id="IPR036390">
    <property type="entry name" value="WH_DNA-bd_sf"/>
</dbReference>
<reference evidence="9" key="2">
    <citation type="submission" date="2010-04" db="EMBL/GenBank/DDBJ databases">
        <title>Genome sequence of Salinibacter ruber M8.</title>
        <authorList>
            <consortium name="Genoscope"/>
        </authorList>
    </citation>
    <scope>NUCLEOTIDE SEQUENCE [LARGE SCALE GENOMIC DNA]</scope>
    <source>
        <strain evidence="9">M8</strain>
    </source>
</reference>
<accession>D5HBT9</accession>
<dbReference type="InterPro" id="IPR002571">
    <property type="entry name" value="HrcA"/>
</dbReference>
<dbReference type="GO" id="GO:0003677">
    <property type="term" value="F:DNA binding"/>
    <property type="evidence" value="ECO:0007669"/>
    <property type="project" value="InterPro"/>
</dbReference>
<dbReference type="PIRSF" id="PIRSF005485">
    <property type="entry name" value="HrcA"/>
    <property type="match status" value="1"/>
</dbReference>
<dbReference type="SUPFAM" id="SSF46785">
    <property type="entry name" value="Winged helix' DNA-binding domain"/>
    <property type="match status" value="1"/>
</dbReference>
<evidence type="ECO:0000256" key="1">
    <source>
        <dbReference type="ARBA" id="ARBA00022491"/>
    </source>
</evidence>
<evidence type="ECO:0000256" key="3">
    <source>
        <dbReference type="ARBA" id="ARBA00023016"/>
    </source>
</evidence>
<gene>
    <name evidence="5 8" type="primary">hrcA</name>
    <name evidence="8" type="ordered locus">SRM_02573</name>
</gene>
<dbReference type="InterPro" id="IPR029016">
    <property type="entry name" value="GAF-like_dom_sf"/>
</dbReference>
<keyword evidence="3 5" id="KW-0346">Stress response</keyword>
<dbReference type="EMBL" id="FP565814">
    <property type="protein sequence ID" value="CBH25494.1"/>
    <property type="molecule type" value="Genomic_DNA"/>
</dbReference>
<evidence type="ECO:0000256" key="6">
    <source>
        <dbReference type="SAM" id="MobiDB-lite"/>
    </source>
</evidence>
<dbReference type="Gene3D" id="3.30.450.40">
    <property type="match status" value="1"/>
</dbReference>
<dbReference type="NCBIfam" id="TIGR00331">
    <property type="entry name" value="hrcA"/>
    <property type="match status" value="1"/>
</dbReference>
<feature type="region of interest" description="Disordered" evidence="6">
    <location>
        <begin position="1"/>
        <end position="49"/>
    </location>
</feature>
<evidence type="ECO:0000256" key="5">
    <source>
        <dbReference type="HAMAP-Rule" id="MF_00081"/>
    </source>
</evidence>
<comment type="similarity">
    <text evidence="5">Belongs to the HrcA family.</text>
</comment>
<dbReference type="InterPro" id="IPR036388">
    <property type="entry name" value="WH-like_DNA-bd_sf"/>
</dbReference>
<keyword evidence="4 5" id="KW-0804">Transcription</keyword>
<feature type="domain" description="Heat-inducible transcription repressor HrcA C-terminal" evidence="7">
    <location>
        <begin position="152"/>
        <end position="375"/>
    </location>
</feature>
<dbReference type="GO" id="GO:0045892">
    <property type="term" value="P:negative regulation of DNA-templated transcription"/>
    <property type="evidence" value="ECO:0007669"/>
    <property type="project" value="UniProtKB-UniRule"/>
</dbReference>
<dbReference type="InterPro" id="IPR021153">
    <property type="entry name" value="HrcA_C"/>
</dbReference>
<dbReference type="AlphaFoldDB" id="D5HBT9"/>
<dbReference type="Proteomes" id="UP000000933">
    <property type="component" value="Chromosome"/>
</dbReference>
<dbReference type="PATRIC" id="fig|761659.10.peg.2807"/>
<sequence length="400" mass="44118">MLTGGSHWGKCPAKSGWGTDHSAQRPGHPFEKPLHAPVSPVDANDDRPSLSERERDILRLVIEQFVDTAGPVGSRSLAKDANMDLSPASIRNTMADLEDMGYLDHPYTSAGRVPTRLGYRTFVDELMDTPELSEVEQEVLKVKLARLVSDTDELLSESTRLLSKLTNLLGIALTPRLSTAMLDRLDIVPLSGSRLMFVLSVRGGLVKTVVLSFEPDLKRSKMDRIVSTLNERLAGLTLHEIRDTYEERLDDLPDETGLIALVLDEASILFSEPDEGRLQFDGTQNILSQPEFQEPDDMRHLIETIEDEDRIVQVIENLFEANPDAVGQAVVRIGSETDQEEMDAYSIVLSPYQLGDTVGSLGVIGPKRMDYGRAVALVENMAAVVNRPADDETTDPSVPS</sequence>
<evidence type="ECO:0000256" key="4">
    <source>
        <dbReference type="ARBA" id="ARBA00023163"/>
    </source>
</evidence>
<evidence type="ECO:0000259" key="7">
    <source>
        <dbReference type="Pfam" id="PF01628"/>
    </source>
</evidence>
<dbReference type="Pfam" id="PF01628">
    <property type="entry name" value="HrcA"/>
    <property type="match status" value="1"/>
</dbReference>
<dbReference type="HOGENOM" id="CLU_050019_1_0_10"/>
<evidence type="ECO:0000256" key="2">
    <source>
        <dbReference type="ARBA" id="ARBA00023015"/>
    </source>
</evidence>
<evidence type="ECO:0000313" key="9">
    <source>
        <dbReference type="Proteomes" id="UP000000933"/>
    </source>
</evidence>
<dbReference type="Gene3D" id="1.10.10.10">
    <property type="entry name" value="Winged helix-like DNA-binding domain superfamily/Winged helix DNA-binding domain"/>
    <property type="match status" value="1"/>
</dbReference>
<protein>
    <recommendedName>
        <fullName evidence="5">Heat-inducible transcription repressor HrcA</fullName>
    </recommendedName>
</protein>
<dbReference type="PANTHER" id="PTHR34824">
    <property type="entry name" value="HEAT-INDUCIBLE TRANSCRIPTION REPRESSOR HRCA"/>
    <property type="match status" value="1"/>
</dbReference>
<dbReference type="SUPFAM" id="SSF55781">
    <property type="entry name" value="GAF domain-like"/>
    <property type="match status" value="1"/>
</dbReference>
<name>D5HBT9_SALRM</name>
<organism evidence="8 9">
    <name type="scientific">Salinibacter ruber (strain M8)</name>
    <dbReference type="NCBI Taxonomy" id="761659"/>
    <lineage>
        <taxon>Bacteria</taxon>
        <taxon>Pseudomonadati</taxon>
        <taxon>Rhodothermota</taxon>
        <taxon>Rhodothermia</taxon>
        <taxon>Rhodothermales</taxon>
        <taxon>Salinibacteraceae</taxon>
        <taxon>Salinibacter</taxon>
    </lineage>
</organism>
<dbReference type="HAMAP" id="MF_00081">
    <property type="entry name" value="HrcA"/>
    <property type="match status" value="1"/>
</dbReference>
<evidence type="ECO:0000313" key="8">
    <source>
        <dbReference type="EMBL" id="CBH25494.1"/>
    </source>
</evidence>
<proteinExistence type="inferred from homology"/>
<reference evidence="8 9" key="1">
    <citation type="journal article" date="2010" name="ISME J.">
        <title>Fine-scale evolution: genomic, phenotypic and ecological differentiation in two coexisting Salinibacter ruber strains.</title>
        <authorList>
            <person name="Pena A."/>
            <person name="Teeling H."/>
            <person name="Huerta-Cepas J."/>
            <person name="Santos F."/>
            <person name="Yarza P."/>
            <person name="Brito-Echeverria J."/>
            <person name="Lucio M."/>
            <person name="Schmitt-Kopplin P."/>
            <person name="Meseguer I."/>
            <person name="Schenowitz C."/>
            <person name="Dossat C."/>
            <person name="Barbe V."/>
            <person name="Dopazo J."/>
            <person name="Rossello-Mora R."/>
            <person name="Schuler M."/>
            <person name="Glockner F.O."/>
            <person name="Amann R."/>
            <person name="Gabaldon T."/>
            <person name="Anton J."/>
        </authorList>
    </citation>
    <scope>NUCLEOTIDE SEQUENCE [LARGE SCALE GENOMIC DNA]</scope>
    <source>
        <strain evidence="8 9">M8</strain>
    </source>
</reference>
<dbReference type="InterPro" id="IPR023120">
    <property type="entry name" value="WHTH_transcript_rep_HrcA_IDD"/>
</dbReference>
<dbReference type="KEGG" id="srm:SRM_02573"/>
<keyword evidence="2 5" id="KW-0805">Transcription regulation</keyword>
<dbReference type="PANTHER" id="PTHR34824:SF1">
    <property type="entry name" value="HEAT-INDUCIBLE TRANSCRIPTION REPRESSOR HRCA"/>
    <property type="match status" value="1"/>
</dbReference>
<comment type="function">
    <text evidence="5">Negative regulator of class I heat shock genes (grpE-dnaK-dnaJ and groELS operons). Prevents heat-shock induction of these operons.</text>
</comment>
<dbReference type="Gene3D" id="3.30.390.60">
    <property type="entry name" value="Heat-inducible transcription repressor hrca homolog, domain 3"/>
    <property type="match status" value="1"/>
</dbReference>
<keyword evidence="1 5" id="KW-0678">Repressor</keyword>